<evidence type="ECO:0000256" key="3">
    <source>
        <dbReference type="ARBA" id="ARBA00022630"/>
    </source>
</evidence>
<dbReference type="PANTHER" id="PTHR43872:SF1">
    <property type="entry name" value="MONOOXYGENASE, PUTATIVE (AFU_ORTHOLOGUE AFUA_8G02570)-RELATED"/>
    <property type="match status" value="1"/>
</dbReference>
<dbReference type="InterPro" id="IPR051820">
    <property type="entry name" value="FAD-binding_MO"/>
</dbReference>
<evidence type="ECO:0000256" key="4">
    <source>
        <dbReference type="ARBA" id="ARBA00022827"/>
    </source>
</evidence>
<keyword evidence="7 8" id="KW-0503">Monooxygenase</keyword>
<dbReference type="InterPro" id="IPR036188">
    <property type="entry name" value="FAD/NAD-bd_sf"/>
</dbReference>
<evidence type="ECO:0000256" key="2">
    <source>
        <dbReference type="ARBA" id="ARBA00010139"/>
    </source>
</evidence>
<dbReference type="GO" id="GO:0050660">
    <property type="term" value="F:flavin adenine dinucleotide binding"/>
    <property type="evidence" value="ECO:0007669"/>
    <property type="project" value="InterPro"/>
</dbReference>
<keyword evidence="4" id="KW-0274">FAD</keyword>
<dbReference type="SUPFAM" id="SSF51905">
    <property type="entry name" value="FAD/NAD(P)-binding domain"/>
    <property type="match status" value="1"/>
</dbReference>
<keyword evidence="5" id="KW-0521">NADP</keyword>
<comment type="cofactor">
    <cofactor evidence="1">
        <name>FAD</name>
        <dbReference type="ChEBI" id="CHEBI:57692"/>
    </cofactor>
</comment>
<dbReference type="InterPro" id="IPR020946">
    <property type="entry name" value="Flavin_mOase-like"/>
</dbReference>
<protein>
    <submittedName>
        <fullName evidence="8">Putative flavin-containing monooxygenase</fullName>
    </submittedName>
</protein>
<sequence length="505" mass="55793">MLQHVDVLIVGAGLSGIGMACHLTRECPGKTYAIVEARHDLGGTWDLFKYPGIRSDSDMYTLGYDFKPWKSDLSIADGPSIKAYVTETAEEYDVMRHISFARKVIGASWDSDTSTWTATLDHLDGDGTSTGETSTITCNWLQMCSGYYSYTNPHRPDFPGEDDFRGRIEHPQQWPDDLQSRADLEGKKIVIIGSGATAVTLLPSLAEQGAHVTMLQRSPTWIFPAPNKNPIVSGLRKVLPETVAYKAIRKLNSARTEMIYNQSRKNPEKVKAAINKEIKKALGDEFPMDPHFAPSYNPWDQRLCLSPDADIFEAIKAGNATVVTDHIDTFTETGIRLVSGDHLDADIIVTATGLELLALGGVTPNVDGEQIDLADTFTYKGFMYSGVPNLGTTFGYINASWTLRADLIAHYICRLLNKMTENGSTRAVPVVTDPDMPRRPYVDDFPAGYMQRNINSYPKQSDRDPWTASQSYKYDRKVLLGPDVDVDDGVMEFSTPVAAATPVNA</sequence>
<dbReference type="AlphaFoldDB" id="A0A6C7EH95"/>
<evidence type="ECO:0000256" key="1">
    <source>
        <dbReference type="ARBA" id="ARBA00001974"/>
    </source>
</evidence>
<dbReference type="EMBL" id="AP012057">
    <property type="protein sequence ID" value="BAN04509.1"/>
    <property type="molecule type" value="Genomic_DNA"/>
</dbReference>
<comment type="similarity">
    <text evidence="2">Belongs to the FAD-binding monooxygenase family.</text>
</comment>
<name>A0A6C7EH95_ILUCY</name>
<organism evidence="8 9">
    <name type="scientific">Ilumatobacter coccineus (strain NBRC 103263 / KCTC 29153 / YM16-304)</name>
    <dbReference type="NCBI Taxonomy" id="1313172"/>
    <lineage>
        <taxon>Bacteria</taxon>
        <taxon>Bacillati</taxon>
        <taxon>Actinomycetota</taxon>
        <taxon>Acidimicrobiia</taxon>
        <taxon>Acidimicrobiales</taxon>
        <taxon>Ilumatobacteraceae</taxon>
        <taxon>Ilumatobacter</taxon>
    </lineage>
</organism>
<dbReference type="KEGG" id="aym:YM304_41950"/>
<keyword evidence="9" id="KW-1185">Reference proteome</keyword>
<dbReference type="FunFam" id="3.50.50.60:FF:000228">
    <property type="entry name" value="FAD-containing monooxygenase EthA"/>
    <property type="match status" value="1"/>
</dbReference>
<keyword evidence="3" id="KW-0285">Flavoprotein</keyword>
<dbReference type="PANTHER" id="PTHR43872">
    <property type="entry name" value="MONOOXYGENASE, PUTATIVE (AFU_ORTHOLOGUE AFUA_8G02570)-RELATED"/>
    <property type="match status" value="1"/>
</dbReference>
<dbReference type="Gene3D" id="3.50.50.60">
    <property type="entry name" value="FAD/NAD(P)-binding domain"/>
    <property type="match status" value="1"/>
</dbReference>
<dbReference type="Pfam" id="PF00743">
    <property type="entry name" value="FMO-like"/>
    <property type="match status" value="1"/>
</dbReference>
<evidence type="ECO:0000256" key="7">
    <source>
        <dbReference type="ARBA" id="ARBA00023033"/>
    </source>
</evidence>
<dbReference type="PRINTS" id="PR00411">
    <property type="entry name" value="PNDRDTASEI"/>
</dbReference>
<dbReference type="Proteomes" id="UP000011863">
    <property type="component" value="Chromosome"/>
</dbReference>
<dbReference type="GO" id="GO:0004499">
    <property type="term" value="F:N,N-dimethylaniline monooxygenase activity"/>
    <property type="evidence" value="ECO:0007669"/>
    <property type="project" value="InterPro"/>
</dbReference>
<gene>
    <name evidence="8" type="ORF">YM304_41950</name>
</gene>
<evidence type="ECO:0000256" key="6">
    <source>
        <dbReference type="ARBA" id="ARBA00023002"/>
    </source>
</evidence>
<evidence type="ECO:0000256" key="5">
    <source>
        <dbReference type="ARBA" id="ARBA00022857"/>
    </source>
</evidence>
<reference evidence="8 9" key="1">
    <citation type="journal article" date="2013" name="Int. J. Syst. Evol. Microbiol.">
        <title>Ilumatobacter nonamiense sp. nov. and Ilumatobacter coccineum sp. nov., isolated from seashore sand.</title>
        <authorList>
            <person name="Matsumoto A."/>
            <person name="Kasai H."/>
            <person name="Matsuo Y."/>
            <person name="Shizuri Y."/>
            <person name="Ichikawa N."/>
            <person name="Fujita N."/>
            <person name="Omura S."/>
            <person name="Takahashi Y."/>
        </authorList>
    </citation>
    <scope>NUCLEOTIDE SEQUENCE [LARGE SCALE GENOMIC DNA]</scope>
    <source>
        <strain evidence="9">NBRC 103263 / KCTC 29153 / YM16-304</strain>
    </source>
</reference>
<evidence type="ECO:0000313" key="9">
    <source>
        <dbReference type="Proteomes" id="UP000011863"/>
    </source>
</evidence>
<accession>A0A6C7EH95</accession>
<proteinExistence type="inferred from homology"/>
<evidence type="ECO:0000313" key="8">
    <source>
        <dbReference type="EMBL" id="BAN04509.1"/>
    </source>
</evidence>
<keyword evidence="6" id="KW-0560">Oxidoreductase</keyword>
<dbReference type="Pfam" id="PF13450">
    <property type="entry name" value="NAD_binding_8"/>
    <property type="match status" value="1"/>
</dbReference>
<dbReference type="GO" id="GO:0050661">
    <property type="term" value="F:NADP binding"/>
    <property type="evidence" value="ECO:0007669"/>
    <property type="project" value="InterPro"/>
</dbReference>